<feature type="signal peptide" evidence="1">
    <location>
        <begin position="1"/>
        <end position="26"/>
    </location>
</feature>
<accession>A0A5N5RKY6</accession>
<dbReference type="OrthoDB" id="3230981at2"/>
<comment type="caution">
    <text evidence="2">The sequence shown here is derived from an EMBL/GenBank/DDBJ whole genome shotgun (WGS) entry which is preliminary data.</text>
</comment>
<keyword evidence="1" id="KW-0732">Signal</keyword>
<protein>
    <submittedName>
        <fullName evidence="2">Uncharacterized protein</fullName>
    </submittedName>
</protein>
<name>A0A5N5RKY6_9BIFI</name>
<keyword evidence="3" id="KW-1185">Reference proteome</keyword>
<reference evidence="2 3" key="1">
    <citation type="journal article" date="2019" name="Int. J. Syst. Evol. Microbiol.">
        <title>Bifidobacterium jacchi sp. nov., isolated from the faeces of a baby common marmoset (Callithrix jacchus).</title>
        <authorList>
            <person name="Modesto M."/>
            <person name="Watanabe K."/>
            <person name="Arita M."/>
            <person name="Satti M."/>
            <person name="Oki K."/>
            <person name="Sciavilla P."/>
            <person name="Patavino C."/>
            <person name="Camma C."/>
            <person name="Michelini S."/>
            <person name="Sgorbati B."/>
            <person name="Mattarelli P."/>
        </authorList>
    </citation>
    <scope>NUCLEOTIDE SEQUENCE [LARGE SCALE GENOMIC DNA]</scope>
    <source>
        <strain evidence="2 3">MRM 9.3</strain>
    </source>
</reference>
<sequence length="234" mass="25584">MRAARSLGLRAAAAVAAAALMLVAPACGNRHDIVRSHADSHGARIAASLQDYATVLLSNNGSGMGDAQKSAVKHVAETGKVSVSDYETGLSGYRQCMLDRGYKEILFVDIGKGLKAEAPYAGGTDVQNKKYIEDRVNCELIHSGSISSLYEKQTGNPSLIKDHYEAIADCLRRANLVDASYTGKQYKTEYEAYLKGDSQWPYSFSEQEDSAVRVCEYSNGYLRADSDWPLEHVW</sequence>
<dbReference type="AlphaFoldDB" id="A0A5N5RKY6"/>
<dbReference type="EMBL" id="RQSP01000006">
    <property type="protein sequence ID" value="KAB5607954.1"/>
    <property type="molecule type" value="Genomic_DNA"/>
</dbReference>
<evidence type="ECO:0000313" key="3">
    <source>
        <dbReference type="Proteomes" id="UP000326336"/>
    </source>
</evidence>
<gene>
    <name evidence="2" type="ORF">EHS19_03245</name>
</gene>
<organism evidence="2 3">
    <name type="scientific">Bifidobacterium jacchi</name>
    <dbReference type="NCBI Taxonomy" id="2490545"/>
    <lineage>
        <taxon>Bacteria</taxon>
        <taxon>Bacillati</taxon>
        <taxon>Actinomycetota</taxon>
        <taxon>Actinomycetes</taxon>
        <taxon>Bifidobacteriales</taxon>
        <taxon>Bifidobacteriaceae</taxon>
        <taxon>Bifidobacterium</taxon>
    </lineage>
</organism>
<evidence type="ECO:0000256" key="1">
    <source>
        <dbReference type="SAM" id="SignalP"/>
    </source>
</evidence>
<dbReference type="RefSeq" id="WP_151916358.1">
    <property type="nucleotide sequence ID" value="NZ_RQSP01000006.1"/>
</dbReference>
<feature type="chain" id="PRO_5039553741" evidence="1">
    <location>
        <begin position="27"/>
        <end position="234"/>
    </location>
</feature>
<dbReference type="Proteomes" id="UP000326336">
    <property type="component" value="Unassembled WGS sequence"/>
</dbReference>
<proteinExistence type="predicted"/>
<evidence type="ECO:0000313" key="2">
    <source>
        <dbReference type="EMBL" id="KAB5607954.1"/>
    </source>
</evidence>